<dbReference type="OrthoDB" id="9809990at2"/>
<organism evidence="2 3">
    <name type="scientific">Chitinophaga pinensis</name>
    <dbReference type="NCBI Taxonomy" id="79329"/>
    <lineage>
        <taxon>Bacteria</taxon>
        <taxon>Pseudomonadati</taxon>
        <taxon>Bacteroidota</taxon>
        <taxon>Chitinophagia</taxon>
        <taxon>Chitinophagales</taxon>
        <taxon>Chitinophagaceae</taxon>
        <taxon>Chitinophaga</taxon>
    </lineage>
</organism>
<evidence type="ECO:0000313" key="3">
    <source>
        <dbReference type="Proteomes" id="UP000318815"/>
    </source>
</evidence>
<accession>A0A5C6LLA9</accession>
<protein>
    <submittedName>
        <fullName evidence="2">Aldo/keto reductase</fullName>
    </submittedName>
</protein>
<sequence length="47" mass="4985">MQTLAAQKQVTAAQLALAWIVAKGHVPIPGTRKVKYAEQNIGAADII</sequence>
<dbReference type="EMBL" id="VOHS01000080">
    <property type="protein sequence ID" value="TWV90769.1"/>
    <property type="molecule type" value="Genomic_DNA"/>
</dbReference>
<gene>
    <name evidence="2" type="ORF">FEF09_29365</name>
</gene>
<keyword evidence="3" id="KW-1185">Reference proteome</keyword>
<dbReference type="Pfam" id="PF00248">
    <property type="entry name" value="Aldo_ket_red"/>
    <property type="match status" value="1"/>
</dbReference>
<proteinExistence type="predicted"/>
<dbReference type="AlphaFoldDB" id="A0A5C6LLA9"/>
<dbReference type="SUPFAM" id="SSF51430">
    <property type="entry name" value="NAD(P)-linked oxidoreductase"/>
    <property type="match status" value="1"/>
</dbReference>
<dbReference type="InterPro" id="IPR023210">
    <property type="entry name" value="NADP_OxRdtase_dom"/>
</dbReference>
<dbReference type="InterPro" id="IPR036812">
    <property type="entry name" value="NAD(P)_OxRdtase_dom_sf"/>
</dbReference>
<dbReference type="RefSeq" id="WP_146308379.1">
    <property type="nucleotide sequence ID" value="NZ_VOHS01000080.1"/>
</dbReference>
<dbReference type="Gene3D" id="3.20.20.100">
    <property type="entry name" value="NADP-dependent oxidoreductase domain"/>
    <property type="match status" value="1"/>
</dbReference>
<evidence type="ECO:0000259" key="1">
    <source>
        <dbReference type="Pfam" id="PF00248"/>
    </source>
</evidence>
<evidence type="ECO:0000313" key="2">
    <source>
        <dbReference type="EMBL" id="TWV90769.1"/>
    </source>
</evidence>
<dbReference type="Proteomes" id="UP000318815">
    <property type="component" value="Unassembled WGS sequence"/>
</dbReference>
<feature type="domain" description="NADP-dependent oxidoreductase" evidence="1">
    <location>
        <begin position="2"/>
        <end position="45"/>
    </location>
</feature>
<reference evidence="2 3" key="1">
    <citation type="submission" date="2019-08" db="EMBL/GenBank/DDBJ databases">
        <title>Whole genome sequencing of chitin degrading bacteria Chitinophaga pinensis YS16.</title>
        <authorList>
            <person name="Singh R.P."/>
            <person name="Manchanda G."/>
            <person name="Maurya I.K."/>
            <person name="Joshi N.K."/>
            <person name="Srivastava A.K."/>
        </authorList>
    </citation>
    <scope>NUCLEOTIDE SEQUENCE [LARGE SCALE GENOMIC DNA]</scope>
    <source>
        <strain evidence="2 3">YS-16</strain>
    </source>
</reference>
<name>A0A5C6LLA9_9BACT</name>
<comment type="caution">
    <text evidence="2">The sequence shown here is derived from an EMBL/GenBank/DDBJ whole genome shotgun (WGS) entry which is preliminary data.</text>
</comment>